<evidence type="ECO:0000313" key="7">
    <source>
        <dbReference type="EMBL" id="MDE8651985.1"/>
    </source>
</evidence>
<dbReference type="RefSeq" id="WP_275228059.1">
    <property type="nucleotide sequence ID" value="NZ_JARESE010000028.1"/>
</dbReference>
<gene>
    <name evidence="7" type="ORF">PYV00_09660</name>
</gene>
<comment type="subcellular location">
    <subcellularLocation>
        <location evidence="1">Cell outer membrane</location>
    </subcellularLocation>
</comment>
<proteinExistence type="predicted"/>
<protein>
    <submittedName>
        <fullName evidence="7">TonB-dependent receptor</fullName>
    </submittedName>
</protein>
<organism evidence="7 8">
    <name type="scientific">Novosphingobium album</name>
    <name type="common">ex Liu et al. 2023</name>
    <dbReference type="NCBI Taxonomy" id="3031130"/>
    <lineage>
        <taxon>Bacteria</taxon>
        <taxon>Pseudomonadati</taxon>
        <taxon>Pseudomonadota</taxon>
        <taxon>Alphaproteobacteria</taxon>
        <taxon>Sphingomonadales</taxon>
        <taxon>Sphingomonadaceae</taxon>
        <taxon>Novosphingobium</taxon>
    </lineage>
</organism>
<evidence type="ECO:0000256" key="3">
    <source>
        <dbReference type="ARBA" id="ARBA00023237"/>
    </source>
</evidence>
<feature type="compositionally biased region" description="Gly residues" evidence="4">
    <location>
        <begin position="633"/>
        <end position="649"/>
    </location>
</feature>
<dbReference type="PANTHER" id="PTHR47234:SF1">
    <property type="entry name" value="TONB-DEPENDENT RECEPTOR"/>
    <property type="match status" value="1"/>
</dbReference>
<dbReference type="Pfam" id="PF00593">
    <property type="entry name" value="TonB_dep_Rec_b-barrel"/>
    <property type="match status" value="1"/>
</dbReference>
<dbReference type="Gene3D" id="2.40.170.20">
    <property type="entry name" value="TonB-dependent receptor, beta-barrel domain"/>
    <property type="match status" value="1"/>
</dbReference>
<feature type="region of interest" description="Disordered" evidence="4">
    <location>
        <begin position="630"/>
        <end position="649"/>
    </location>
</feature>
<dbReference type="PANTHER" id="PTHR47234">
    <property type="match status" value="1"/>
</dbReference>
<dbReference type="EMBL" id="JARESE010000028">
    <property type="protein sequence ID" value="MDE8651985.1"/>
    <property type="molecule type" value="Genomic_DNA"/>
</dbReference>
<feature type="chain" id="PRO_5045369386" evidence="5">
    <location>
        <begin position="20"/>
        <end position="823"/>
    </location>
</feature>
<dbReference type="InterPro" id="IPR037066">
    <property type="entry name" value="Plug_dom_sf"/>
</dbReference>
<keyword evidence="5" id="KW-0732">Signal</keyword>
<evidence type="ECO:0000256" key="5">
    <source>
        <dbReference type="SAM" id="SignalP"/>
    </source>
</evidence>
<evidence type="ECO:0000256" key="2">
    <source>
        <dbReference type="ARBA" id="ARBA00023136"/>
    </source>
</evidence>
<name>A0ABT5WPL0_9SPHN</name>
<accession>A0ABT5WPL0</accession>
<reference evidence="7 8" key="1">
    <citation type="submission" date="2023-03" db="EMBL/GenBank/DDBJ databases">
        <title>NovoSphingobium album sp. nov. isolated from polycyclic aromatic hydrocarbons- and heavy-metal polluted soil.</title>
        <authorList>
            <person name="Liu Z."/>
            <person name="Wang K."/>
        </authorList>
    </citation>
    <scope>NUCLEOTIDE SEQUENCE [LARGE SCALE GENOMIC DNA]</scope>
    <source>
        <strain evidence="7 8">H3SJ31-1</strain>
    </source>
</reference>
<feature type="domain" description="TonB-dependent receptor-like beta-barrel" evidence="6">
    <location>
        <begin position="257"/>
        <end position="785"/>
    </location>
</feature>
<dbReference type="InterPro" id="IPR000531">
    <property type="entry name" value="Beta-barrel_TonB"/>
</dbReference>
<keyword evidence="7" id="KW-0675">Receptor</keyword>
<sequence length="823" mass="87130">MRSLFLVSLIAAASPAALAAQETGAPAAPATGTDDAPQHDQDITAIGNEILVIADRIKGQVDTAQPPILTLDEEDVASYGVSSISELLDAIAPQTSSGRGRGAGRPVVLLNGQRIANFREMRSVPPEAIRRVEVLPEEVALRFGYPPNQRVVNFILKDKFSSKQAAGEYNLPTRGGYDNYELEGSLFRVEGAARINLEAKVTESSMLTEAERHIKQEADAIPTVATDPDPADYRSLIDSSREITLNGSWAKGIGKGGLGGSLTASAAYTRSDSRSLSGLDTVRLTDLDGASELRSLGDPLARRSGSDTFEGGLALNKPLGSWQLTATADGSYADALTRVDRRADTRALVDAAAAGDLDIAGALPAVADAGYDRARSKTLTVGSLVTVSGKPFSLPAGDAALTLRGGFDYNRSNSNDTRTAMGSVVFDRSDASAGLNLSLPLTSRRDGVLGGAGDVSLNFSGGIDHLSDFGSLFDWSAGLTWKPTEKLSLQASYLTDEAAPTLAQLGAPQVQTFNVPIYDFIRGEAALVTVTSGGNPDLRKEKQRDVKISANWELPFLQRSNMIVEYFRNSSSDVTQAFPLLTPAIEAAFPDRVTRDGEGRLIAIDRRAVTFDKIESAHMRWGFNLSGSLGPQPAGGGGRAGGRGGPGGPGMMGGPGFGPPGGGAGRWNMSIYHTWRFTDRVTIAAGGPVLDALKGDAIAAGGVARHALEFEGGLFKNGMGLRLNGSWTAPATVRGNGLPDSSDLRFGSVFNVDARLFVDLGQRKGLVEKMPFLKGARLSFTVDNLLDSRQKVTDDNGQVPLAYQRGYRDPQGRVIGIDLRKMF</sequence>
<evidence type="ECO:0000313" key="8">
    <source>
        <dbReference type="Proteomes" id="UP001216253"/>
    </source>
</evidence>
<keyword evidence="2" id="KW-0472">Membrane</keyword>
<evidence type="ECO:0000259" key="6">
    <source>
        <dbReference type="Pfam" id="PF00593"/>
    </source>
</evidence>
<dbReference type="Proteomes" id="UP001216253">
    <property type="component" value="Unassembled WGS sequence"/>
</dbReference>
<dbReference type="Gene3D" id="2.170.130.10">
    <property type="entry name" value="TonB-dependent receptor, plug domain"/>
    <property type="match status" value="1"/>
</dbReference>
<feature type="signal peptide" evidence="5">
    <location>
        <begin position="1"/>
        <end position="19"/>
    </location>
</feature>
<dbReference type="SUPFAM" id="SSF56935">
    <property type="entry name" value="Porins"/>
    <property type="match status" value="1"/>
</dbReference>
<evidence type="ECO:0000256" key="4">
    <source>
        <dbReference type="SAM" id="MobiDB-lite"/>
    </source>
</evidence>
<keyword evidence="8" id="KW-1185">Reference proteome</keyword>
<dbReference type="InterPro" id="IPR036942">
    <property type="entry name" value="Beta-barrel_TonB_sf"/>
</dbReference>
<evidence type="ECO:0000256" key="1">
    <source>
        <dbReference type="ARBA" id="ARBA00004442"/>
    </source>
</evidence>
<comment type="caution">
    <text evidence="7">The sequence shown here is derived from an EMBL/GenBank/DDBJ whole genome shotgun (WGS) entry which is preliminary data.</text>
</comment>
<keyword evidence="3" id="KW-0998">Cell outer membrane</keyword>